<evidence type="ECO:0000256" key="5">
    <source>
        <dbReference type="ARBA" id="ARBA00023163"/>
    </source>
</evidence>
<dbReference type="InterPro" id="IPR036650">
    <property type="entry name" value="CAT_RNA-bd_dom_sf"/>
</dbReference>
<comment type="caution">
    <text evidence="8">The sequence shown here is derived from an EMBL/GenBank/DDBJ whole genome shotgun (WGS) entry which is preliminary data.</text>
</comment>
<evidence type="ECO:0000256" key="3">
    <source>
        <dbReference type="ARBA" id="ARBA00023015"/>
    </source>
</evidence>
<dbReference type="InterPro" id="IPR001550">
    <property type="entry name" value="Transcrpt_antitermin_CS"/>
</dbReference>
<feature type="domain" description="PRD" evidence="7">
    <location>
        <begin position="172"/>
        <end position="279"/>
    </location>
</feature>
<dbReference type="GO" id="GO:0045893">
    <property type="term" value="P:positive regulation of DNA-templated transcription"/>
    <property type="evidence" value="ECO:0007669"/>
    <property type="project" value="InterPro"/>
</dbReference>
<dbReference type="SUPFAM" id="SSF50151">
    <property type="entry name" value="SacY-like RNA-binding domain"/>
    <property type="match status" value="1"/>
</dbReference>
<dbReference type="RefSeq" id="WP_120471684.1">
    <property type="nucleotide sequence ID" value="NZ_CATAJS010000114.1"/>
</dbReference>
<protein>
    <submittedName>
        <fullName evidence="8">PRD domain-containing protein</fullName>
    </submittedName>
</protein>
<keyword evidence="5" id="KW-0804">Transcription</keyword>
<evidence type="ECO:0000313" key="9">
    <source>
        <dbReference type="Proteomes" id="UP000280696"/>
    </source>
</evidence>
<keyword evidence="3" id="KW-0805">Transcription regulation</keyword>
<reference evidence="8 9" key="1">
    <citation type="submission" date="2018-09" db="EMBL/GenBank/DDBJ databases">
        <title>Murine metabolic-syndrome-specific gut microbial biobank.</title>
        <authorList>
            <person name="Liu C."/>
        </authorList>
    </citation>
    <scope>NUCLEOTIDE SEQUENCE [LARGE SCALE GENOMIC DNA]</scope>
    <source>
        <strain evidence="8 9">0.1xD8-82</strain>
    </source>
</reference>
<dbReference type="PROSITE" id="PS00654">
    <property type="entry name" value="PRD_1"/>
    <property type="match status" value="1"/>
</dbReference>
<dbReference type="InterPro" id="IPR050661">
    <property type="entry name" value="BglG_antiterminators"/>
</dbReference>
<dbReference type="PANTHER" id="PTHR30185">
    <property type="entry name" value="CRYPTIC BETA-GLUCOSIDE BGL OPERON ANTITERMINATOR"/>
    <property type="match status" value="1"/>
</dbReference>
<gene>
    <name evidence="8" type="ORF">D7V94_18005</name>
</gene>
<comment type="similarity">
    <text evidence="6">Belongs to the transcriptional antiterminator BglG family.</text>
</comment>
<feature type="domain" description="PRD" evidence="7">
    <location>
        <begin position="65"/>
        <end position="170"/>
    </location>
</feature>
<dbReference type="InterPro" id="IPR004341">
    <property type="entry name" value="CAT_RNA-bd_dom"/>
</dbReference>
<keyword evidence="4" id="KW-0010">Activator</keyword>
<dbReference type="Gene3D" id="1.10.1790.10">
    <property type="entry name" value="PRD domain"/>
    <property type="match status" value="2"/>
</dbReference>
<accession>A0A3A9AE12</accession>
<keyword evidence="9" id="KW-1185">Reference proteome</keyword>
<evidence type="ECO:0000313" key="8">
    <source>
        <dbReference type="EMBL" id="RKI89498.1"/>
    </source>
</evidence>
<organism evidence="8 9">
    <name type="scientific">Parablautia intestinalis</name>
    <dbReference type="NCBI Taxonomy" id="2320100"/>
    <lineage>
        <taxon>Bacteria</taxon>
        <taxon>Bacillati</taxon>
        <taxon>Bacillota</taxon>
        <taxon>Clostridia</taxon>
        <taxon>Lachnospirales</taxon>
        <taxon>Lachnospiraceae</taxon>
        <taxon>Parablautia</taxon>
    </lineage>
</organism>
<dbReference type="Gene3D" id="2.30.24.10">
    <property type="entry name" value="CAT RNA-binding domain"/>
    <property type="match status" value="1"/>
</dbReference>
<keyword evidence="2" id="KW-0694">RNA-binding</keyword>
<dbReference type="Pfam" id="PF03123">
    <property type="entry name" value="CAT_RBD"/>
    <property type="match status" value="1"/>
</dbReference>
<evidence type="ECO:0000256" key="1">
    <source>
        <dbReference type="ARBA" id="ARBA00022737"/>
    </source>
</evidence>
<name>A0A3A9AE12_9FIRM</name>
<evidence type="ECO:0000256" key="4">
    <source>
        <dbReference type="ARBA" id="ARBA00023159"/>
    </source>
</evidence>
<proteinExistence type="inferred from homology"/>
<evidence type="ECO:0000256" key="6">
    <source>
        <dbReference type="ARBA" id="ARBA00038510"/>
    </source>
</evidence>
<dbReference type="SUPFAM" id="SSF63520">
    <property type="entry name" value="PTS-regulatory domain, PRD"/>
    <property type="match status" value="2"/>
</dbReference>
<dbReference type="PANTHER" id="PTHR30185:SF15">
    <property type="entry name" value="CRYPTIC BETA-GLUCOSIDE BGL OPERON ANTITERMINATOR"/>
    <property type="match status" value="1"/>
</dbReference>
<dbReference type="PROSITE" id="PS51372">
    <property type="entry name" value="PRD_2"/>
    <property type="match status" value="2"/>
</dbReference>
<dbReference type="GO" id="GO:0003723">
    <property type="term" value="F:RNA binding"/>
    <property type="evidence" value="ECO:0007669"/>
    <property type="project" value="UniProtKB-KW"/>
</dbReference>
<dbReference type="Proteomes" id="UP000280696">
    <property type="component" value="Unassembled WGS sequence"/>
</dbReference>
<evidence type="ECO:0000256" key="2">
    <source>
        <dbReference type="ARBA" id="ARBA00022884"/>
    </source>
</evidence>
<dbReference type="AlphaFoldDB" id="A0A3A9AE12"/>
<dbReference type="InterPro" id="IPR036634">
    <property type="entry name" value="PRD_sf"/>
</dbReference>
<dbReference type="InterPro" id="IPR011608">
    <property type="entry name" value="PRD"/>
</dbReference>
<dbReference type="EMBL" id="RAYQ01000022">
    <property type="protein sequence ID" value="RKI89498.1"/>
    <property type="molecule type" value="Genomic_DNA"/>
</dbReference>
<evidence type="ECO:0000259" key="7">
    <source>
        <dbReference type="PROSITE" id="PS51372"/>
    </source>
</evidence>
<dbReference type="Pfam" id="PF00874">
    <property type="entry name" value="PRD"/>
    <property type="match status" value="1"/>
</dbReference>
<dbReference type="SMART" id="SM01061">
    <property type="entry name" value="CAT_RBD"/>
    <property type="match status" value="1"/>
</dbReference>
<sequence>MRIEKVINNNIISARDNQGIELVVMGRGIGFGKKPGSEIAEEKIEKIFRLENMDDKEQFKELLASLPIELIRLSTEIISYARENLEISLNQNVYLTLTDHISYALERHRKGLKFNNVLYDEVKLFYPLEYSVGHYALELIEEKTGTRLEEDEAASIALHLINGELNTAMGTTFFMIKMMREMMEIIERDIPIPNGRNYPRDRLISDLKQLANRLVSEEPIKGRRDKKLYEFVKDNYIQEHNLIFGINSYIESEYQCSMTEEEQIYLTLNIKRMKDLYLC</sequence>
<dbReference type="OrthoDB" id="9813552at2"/>
<keyword evidence="1" id="KW-0677">Repeat</keyword>